<accession>A0A7Y5Z503</accession>
<evidence type="ECO:0000313" key="2">
    <source>
        <dbReference type="Proteomes" id="UP000536720"/>
    </source>
</evidence>
<evidence type="ECO:0000313" key="1">
    <source>
        <dbReference type="EMBL" id="NUT87001.1"/>
    </source>
</evidence>
<dbReference type="EMBL" id="JABFMR010000007">
    <property type="protein sequence ID" value="NUT87001.1"/>
    <property type="molecule type" value="Genomic_DNA"/>
</dbReference>
<protein>
    <submittedName>
        <fullName evidence="1">Uncharacterized protein</fullName>
    </submittedName>
</protein>
<gene>
    <name evidence="1" type="ORF">HNO91_11230</name>
</gene>
<dbReference type="Pfam" id="PF19619">
    <property type="entry name" value="DUF6124"/>
    <property type="match status" value="1"/>
</dbReference>
<reference evidence="1 2" key="1">
    <citation type="journal article" date="2020" name="Front. Plant Sci.">
        <title>Isolation of Rhizosphere Bacteria That Improve Quality and Water Stress Tolerance in Greenhouse Ornamentals.</title>
        <authorList>
            <person name="Nordstedt N.P."/>
            <person name="Jones M.L."/>
        </authorList>
    </citation>
    <scope>NUCLEOTIDE SEQUENCE [LARGE SCALE GENOMIC DNA]</scope>
    <source>
        <strain evidence="1 2">C7D2</strain>
    </source>
</reference>
<comment type="caution">
    <text evidence="1">The sequence shown here is derived from an EMBL/GenBank/DDBJ whole genome shotgun (WGS) entry which is preliminary data.</text>
</comment>
<dbReference type="AlphaFoldDB" id="A0A7Y5Z503"/>
<name>A0A7Y5Z503_9PSED</name>
<sequence>MGTINNQLFAVVNGIDTEVLLANLSETLASANAIVSDLAFELSEPCAG</sequence>
<proteinExistence type="predicted"/>
<dbReference type="Proteomes" id="UP000536720">
    <property type="component" value="Unassembled WGS sequence"/>
</dbReference>
<organism evidence="1 2">
    <name type="scientific">Pseudomonas corrugata</name>
    <dbReference type="NCBI Taxonomy" id="47879"/>
    <lineage>
        <taxon>Bacteria</taxon>
        <taxon>Pseudomonadati</taxon>
        <taxon>Pseudomonadota</taxon>
        <taxon>Gammaproteobacteria</taxon>
        <taxon>Pseudomonadales</taxon>
        <taxon>Pseudomonadaceae</taxon>
        <taxon>Pseudomonas</taxon>
    </lineage>
</organism>